<keyword evidence="4" id="KW-0539">Nucleus</keyword>
<dbReference type="GO" id="GO:1902977">
    <property type="term" value="P:mitotic DNA replication preinitiation complex assembly"/>
    <property type="evidence" value="ECO:0007669"/>
    <property type="project" value="TreeGrafter"/>
</dbReference>
<feature type="region of interest" description="Disordered" evidence="6">
    <location>
        <begin position="143"/>
        <end position="208"/>
    </location>
</feature>
<dbReference type="Proteomes" id="UP000320333">
    <property type="component" value="Unassembled WGS sequence"/>
</dbReference>
<evidence type="ECO:0000256" key="2">
    <source>
        <dbReference type="ARBA" id="ARBA00010727"/>
    </source>
</evidence>
<keyword evidence="3" id="KW-0235">DNA replication</keyword>
<dbReference type="OrthoDB" id="10258882at2759"/>
<keyword evidence="5" id="KW-0131">Cell cycle</keyword>
<accession>A0A507FF24</accession>
<comment type="subcellular location">
    <subcellularLocation>
        <location evidence="1">Nucleus</location>
    </subcellularLocation>
</comment>
<dbReference type="InterPro" id="IPR003874">
    <property type="entry name" value="CDC45"/>
</dbReference>
<proteinExistence type="inferred from homology"/>
<evidence type="ECO:0008006" key="9">
    <source>
        <dbReference type="Google" id="ProtNLM"/>
    </source>
</evidence>
<evidence type="ECO:0000256" key="1">
    <source>
        <dbReference type="ARBA" id="ARBA00004123"/>
    </source>
</evidence>
<reference evidence="7 8" key="1">
    <citation type="journal article" date="2019" name="Sci. Rep.">
        <title>Comparative genomics of chytrid fungi reveal insights into the obligate biotrophic and pathogenic lifestyle of Synchytrium endobioticum.</title>
        <authorList>
            <person name="van de Vossenberg B.T.L.H."/>
            <person name="Warris S."/>
            <person name="Nguyen H.D.T."/>
            <person name="van Gent-Pelzer M.P.E."/>
            <person name="Joly D.L."/>
            <person name="van de Geest H.C."/>
            <person name="Bonants P.J.M."/>
            <person name="Smith D.S."/>
            <person name="Levesque C.A."/>
            <person name="van der Lee T.A.J."/>
        </authorList>
    </citation>
    <scope>NUCLEOTIDE SEQUENCE [LARGE SCALE GENOMIC DNA]</scope>
    <source>
        <strain evidence="7 8">CBS 675.73</strain>
    </source>
</reference>
<feature type="compositionally biased region" description="Acidic residues" evidence="6">
    <location>
        <begin position="147"/>
        <end position="162"/>
    </location>
</feature>
<dbReference type="EMBL" id="QEAP01000140">
    <property type="protein sequence ID" value="TPX74180.1"/>
    <property type="molecule type" value="Genomic_DNA"/>
</dbReference>
<evidence type="ECO:0000313" key="8">
    <source>
        <dbReference type="Proteomes" id="UP000320333"/>
    </source>
</evidence>
<dbReference type="GO" id="GO:0006270">
    <property type="term" value="P:DNA replication initiation"/>
    <property type="evidence" value="ECO:0007669"/>
    <property type="project" value="InterPro"/>
</dbReference>
<feature type="compositionally biased region" description="Acidic residues" evidence="6">
    <location>
        <begin position="172"/>
        <end position="191"/>
    </location>
</feature>
<name>A0A507FF24_9FUNG</name>
<evidence type="ECO:0000256" key="5">
    <source>
        <dbReference type="ARBA" id="ARBA00023306"/>
    </source>
</evidence>
<dbReference type="GO" id="GO:0031261">
    <property type="term" value="C:DNA replication preinitiation complex"/>
    <property type="evidence" value="ECO:0007669"/>
    <property type="project" value="TreeGrafter"/>
</dbReference>
<comment type="similarity">
    <text evidence="2">Belongs to the CDC45 family.</text>
</comment>
<protein>
    <recommendedName>
        <fullName evidence="9">Cell division control protein 45</fullName>
    </recommendedName>
</protein>
<dbReference type="Pfam" id="PF02724">
    <property type="entry name" value="CDC45"/>
    <property type="match status" value="1"/>
</dbReference>
<dbReference type="STRING" id="246404.A0A507FF24"/>
<dbReference type="PANTHER" id="PTHR10507">
    <property type="entry name" value="CDC45-RELATED PROTEIN"/>
    <property type="match status" value="1"/>
</dbReference>
<dbReference type="GO" id="GO:0003688">
    <property type="term" value="F:DNA replication origin binding"/>
    <property type="evidence" value="ECO:0007669"/>
    <property type="project" value="TreeGrafter"/>
</dbReference>
<keyword evidence="8" id="KW-1185">Reference proteome</keyword>
<dbReference type="AlphaFoldDB" id="A0A507FF24"/>
<evidence type="ECO:0000256" key="6">
    <source>
        <dbReference type="SAM" id="MobiDB-lite"/>
    </source>
</evidence>
<dbReference type="GO" id="GO:0003697">
    <property type="term" value="F:single-stranded DNA binding"/>
    <property type="evidence" value="ECO:0007669"/>
    <property type="project" value="TreeGrafter"/>
</dbReference>
<dbReference type="PANTHER" id="PTHR10507:SF0">
    <property type="entry name" value="CELL DIVISION CONTROL PROTEIN 45 HOMOLOG"/>
    <property type="match status" value="1"/>
</dbReference>
<dbReference type="GO" id="GO:0000727">
    <property type="term" value="P:double-strand break repair via break-induced replication"/>
    <property type="evidence" value="ECO:0007669"/>
    <property type="project" value="TreeGrafter"/>
</dbReference>
<organism evidence="7 8">
    <name type="scientific">Chytriomyces confervae</name>
    <dbReference type="NCBI Taxonomy" id="246404"/>
    <lineage>
        <taxon>Eukaryota</taxon>
        <taxon>Fungi</taxon>
        <taxon>Fungi incertae sedis</taxon>
        <taxon>Chytridiomycota</taxon>
        <taxon>Chytridiomycota incertae sedis</taxon>
        <taxon>Chytridiomycetes</taxon>
        <taxon>Chytridiales</taxon>
        <taxon>Chytriomycetaceae</taxon>
        <taxon>Chytriomyces</taxon>
    </lineage>
</organism>
<sequence>MVFTQSSRLASVYTRIKTDAAALPNANTVFIIASPDPDSLCACKMLSIIPVSGYDHLAKTNRMKIENNEDLRSIIMLNCGGVIDIASTISIPDRATVYLIDSHRPLHLGSIYLYEQVNVLDDGEIEEMKDVEEAFQAIEMADNANADSEEEESDDSDEEADGAVEQQPGFELDGDDEDDAFNDGFGDDDTADLNVDGEGSRKRKKPVANANASLLNPYDAVADALAIKRRKRAETRRKRNGYLDILRDYYEEGSYYGMSASQIVYMMLNQVGKVTGDALWLSIVALTDQYLNDRIKMRAYKASALSFREDTTKFDLSGGAAGGSAGNGPADDEGEDPILGGGGGGHRAFADDENDEFALRPLPPMIHGPGGDVRNGLGGVAAPRQNTARPRFAAPGMGQFGSKGADDRSIKCVEEFRLMLMRHWSFYDCMFYSQYVAARLGTWKERGRQKLTNLMARMGLPQTQSHQPFNEMKRDIRTDVRQKLLTLGPSFNMTELLFPSFVRHNGYKTTISASDQVYAILALLDCGASWMRRHAVGGVVDESVSEVKVGDSGTTNPGGAASMAARISSAASMKLTGTAMGTRLGAGAVPIKLSEFDSAVILSGGSGGFVEGFEPPIPGEEETERIEREGRNRKRERELEWVKNFYMAYDALDSIDLLYHGIQLSMQFQRVIVKTGISIIEKGMTKTTNTFRFISIGGVGGSSSNHVSSQRSGGMVGENDVSIFGKSVALLNRLAVFLMEAYREHKKKQLPLIVAAFNEDTETHLVIGIPILKRGEVKNQFGLAFLRAAQETNVPFRSDAFDSSVAEIQRDDLVSFVVSLQRLI</sequence>
<evidence type="ECO:0000256" key="3">
    <source>
        <dbReference type="ARBA" id="ARBA00022705"/>
    </source>
</evidence>
<evidence type="ECO:0000256" key="4">
    <source>
        <dbReference type="ARBA" id="ARBA00023242"/>
    </source>
</evidence>
<comment type="caution">
    <text evidence="7">The sequence shown here is derived from an EMBL/GenBank/DDBJ whole genome shotgun (WGS) entry which is preliminary data.</text>
</comment>
<gene>
    <name evidence="7" type="ORF">CcCBS67573_g04559</name>
</gene>
<evidence type="ECO:0000313" key="7">
    <source>
        <dbReference type="EMBL" id="TPX74180.1"/>
    </source>
</evidence>
<feature type="region of interest" description="Disordered" evidence="6">
    <location>
        <begin position="318"/>
        <end position="343"/>
    </location>
</feature>
<dbReference type="GO" id="GO:0003682">
    <property type="term" value="F:chromatin binding"/>
    <property type="evidence" value="ECO:0007669"/>
    <property type="project" value="TreeGrafter"/>
</dbReference>